<dbReference type="PANTHER" id="PTHR13420">
    <property type="entry name" value="UPF0235 PROTEIN C15ORF40"/>
    <property type="match status" value="1"/>
</dbReference>
<evidence type="ECO:0000313" key="4">
    <source>
        <dbReference type="Proteomes" id="UP000189674"/>
    </source>
</evidence>
<evidence type="ECO:0000256" key="1">
    <source>
        <dbReference type="ARBA" id="ARBA00010364"/>
    </source>
</evidence>
<gene>
    <name evidence="3" type="ORF">STSP2_02248</name>
</gene>
<dbReference type="EMBL" id="CP019791">
    <property type="protein sequence ID" value="AQT69063.1"/>
    <property type="molecule type" value="Genomic_DNA"/>
</dbReference>
<reference evidence="4" key="1">
    <citation type="submission" date="2017-02" db="EMBL/GenBank/DDBJ databases">
        <title>Comparative genomics and description of representatives of a novel lineage of planctomycetes thriving in anoxic sediments.</title>
        <authorList>
            <person name="Spring S."/>
            <person name="Bunk B."/>
            <person name="Sproer C."/>
        </authorList>
    </citation>
    <scope>NUCLEOTIDE SEQUENCE [LARGE SCALE GENOMIC DNA]</scope>
    <source>
        <strain evidence="4">ST-NAGAB-D1</strain>
    </source>
</reference>
<sequence length="103" mass="10825">MNGRLNITSQADGVHFTVKVVPGSSKTDLAGILGDMIKVKVAAPPEKGKANKCLTEFIAKLFGIRKTDVSVVAGQTNPVKQLCVSGISADKVVETFKSCGISY</sequence>
<evidence type="ECO:0000313" key="3">
    <source>
        <dbReference type="EMBL" id="AQT69063.1"/>
    </source>
</evidence>
<dbReference type="KEGG" id="alus:STSP2_02248"/>
<keyword evidence="4" id="KW-1185">Reference proteome</keyword>
<evidence type="ECO:0000256" key="2">
    <source>
        <dbReference type="HAMAP-Rule" id="MF_00634"/>
    </source>
</evidence>
<comment type="similarity">
    <text evidence="1 2">Belongs to the UPF0235 family.</text>
</comment>
<dbReference type="Pfam" id="PF02594">
    <property type="entry name" value="DUF167"/>
    <property type="match status" value="1"/>
</dbReference>
<dbReference type="RefSeq" id="WP_169853149.1">
    <property type="nucleotide sequence ID" value="NZ_CP019791.1"/>
</dbReference>
<dbReference type="Proteomes" id="UP000189674">
    <property type="component" value="Chromosome"/>
</dbReference>
<dbReference type="HAMAP" id="MF_00634">
    <property type="entry name" value="UPF0235"/>
    <property type="match status" value="1"/>
</dbReference>
<dbReference type="InterPro" id="IPR036591">
    <property type="entry name" value="YggU-like_sf"/>
</dbReference>
<dbReference type="STRING" id="1936003.STSP2_02248"/>
<dbReference type="PANTHER" id="PTHR13420:SF7">
    <property type="entry name" value="UPF0235 PROTEIN C15ORF40"/>
    <property type="match status" value="1"/>
</dbReference>
<protein>
    <recommendedName>
        <fullName evidence="2">UPF0235 protein STSP2_02248</fullName>
    </recommendedName>
</protein>
<dbReference type="NCBIfam" id="TIGR00251">
    <property type="entry name" value="DUF167 family protein"/>
    <property type="match status" value="1"/>
</dbReference>
<accession>A0A1U9NMC6</accession>
<dbReference type="Gene3D" id="3.30.1200.10">
    <property type="entry name" value="YggU-like"/>
    <property type="match status" value="1"/>
</dbReference>
<dbReference type="GO" id="GO:0005737">
    <property type="term" value="C:cytoplasm"/>
    <property type="evidence" value="ECO:0007669"/>
    <property type="project" value="TreeGrafter"/>
</dbReference>
<name>A0A1U9NMC6_9BACT</name>
<dbReference type="SUPFAM" id="SSF69786">
    <property type="entry name" value="YggU-like"/>
    <property type="match status" value="1"/>
</dbReference>
<organism evidence="3 4">
    <name type="scientific">Anaerohalosphaera lusitana</name>
    <dbReference type="NCBI Taxonomy" id="1936003"/>
    <lineage>
        <taxon>Bacteria</taxon>
        <taxon>Pseudomonadati</taxon>
        <taxon>Planctomycetota</taxon>
        <taxon>Phycisphaerae</taxon>
        <taxon>Sedimentisphaerales</taxon>
        <taxon>Anaerohalosphaeraceae</taxon>
        <taxon>Anaerohalosphaera</taxon>
    </lineage>
</organism>
<dbReference type="AlphaFoldDB" id="A0A1U9NMC6"/>
<proteinExistence type="inferred from homology"/>
<dbReference type="SMART" id="SM01152">
    <property type="entry name" value="DUF167"/>
    <property type="match status" value="1"/>
</dbReference>
<dbReference type="InterPro" id="IPR003746">
    <property type="entry name" value="DUF167"/>
</dbReference>